<dbReference type="Proteomes" id="UP000789375">
    <property type="component" value="Unassembled WGS sequence"/>
</dbReference>
<dbReference type="PANTHER" id="PTHR12081">
    <property type="entry name" value="TRANSCRIPTION FACTOR E2F"/>
    <property type="match status" value="1"/>
</dbReference>
<sequence>MSLNSPSANSRRGTASQRLNPPSSSTRSNPFTQPPRQARRKSTPKKQTPLESPTNDTSGAVVAGSCRYDSSLGLLTKKFVNLLMGAKDGDLDLNTAATALEVQKRRIYDITNVLEGIGLIEKNSKNHVRWKGTQQQQPAIRQDYKRRIEELRAANENLESERQELERAEQEVDTSIKNIYESEESSRLAFVYQSEIENLNSYRGGILIAVKSVSGMTPNIPEPIEDGQPNQPRYQVQIQHQNNQPVQICRLSDNPLNHHFPMTDNHFQFGNIPARVFPQPSPPLNVHDGGHLRFIALPPPFPSTPTPPDEDYEILDSNDIRSNRHHEIGSSDDMNEDFDPLGTPVNARDIFDVMRHSGREGFVDIFGREPNQRSREGGHRP</sequence>
<dbReference type="SUPFAM" id="SSF46785">
    <property type="entry name" value="Winged helix' DNA-binding domain"/>
    <property type="match status" value="1"/>
</dbReference>
<reference evidence="9" key="1">
    <citation type="submission" date="2021-06" db="EMBL/GenBank/DDBJ databases">
        <authorList>
            <person name="Kallberg Y."/>
            <person name="Tangrot J."/>
            <person name="Rosling A."/>
        </authorList>
    </citation>
    <scope>NUCLEOTIDE SEQUENCE</scope>
    <source>
        <strain evidence="9">87-6 pot B 2015</strain>
    </source>
</reference>
<comment type="caution">
    <text evidence="9">The sequence shown here is derived from an EMBL/GenBank/DDBJ whole genome shotgun (WGS) entry which is preliminary data.</text>
</comment>
<comment type="subcellular location">
    <subcellularLocation>
        <location evidence="5">Nucleus</location>
    </subcellularLocation>
</comment>
<evidence type="ECO:0000259" key="8">
    <source>
        <dbReference type="SMART" id="SM01372"/>
    </source>
</evidence>
<evidence type="ECO:0000256" key="1">
    <source>
        <dbReference type="ARBA" id="ARBA00010940"/>
    </source>
</evidence>
<feature type="coiled-coil region" evidence="6">
    <location>
        <begin position="141"/>
        <end position="178"/>
    </location>
</feature>
<evidence type="ECO:0000256" key="2">
    <source>
        <dbReference type="ARBA" id="ARBA00023015"/>
    </source>
</evidence>
<keyword evidence="3 5" id="KW-0238">DNA-binding</keyword>
<dbReference type="Pfam" id="PF16421">
    <property type="entry name" value="E2F_CC-MB"/>
    <property type="match status" value="1"/>
</dbReference>
<dbReference type="InterPro" id="IPR037241">
    <property type="entry name" value="E2F-DP_heterodim"/>
</dbReference>
<dbReference type="AlphaFoldDB" id="A0A9N8V2M0"/>
<feature type="domain" description="E2F/DP family winged-helix DNA-binding" evidence="8">
    <location>
        <begin position="67"/>
        <end position="132"/>
    </location>
</feature>
<name>A0A9N8V2M0_FUNMO</name>
<organism evidence="9 10">
    <name type="scientific">Funneliformis mosseae</name>
    <name type="common">Endomycorrhizal fungus</name>
    <name type="synonym">Glomus mosseae</name>
    <dbReference type="NCBI Taxonomy" id="27381"/>
    <lineage>
        <taxon>Eukaryota</taxon>
        <taxon>Fungi</taxon>
        <taxon>Fungi incertae sedis</taxon>
        <taxon>Mucoromycota</taxon>
        <taxon>Glomeromycotina</taxon>
        <taxon>Glomeromycetes</taxon>
        <taxon>Glomerales</taxon>
        <taxon>Glomeraceae</taxon>
        <taxon>Funneliformis</taxon>
    </lineage>
</organism>
<dbReference type="FunFam" id="1.10.10.10:FF:000008">
    <property type="entry name" value="E2F transcription factor 1"/>
    <property type="match status" value="1"/>
</dbReference>
<evidence type="ECO:0000256" key="5">
    <source>
        <dbReference type="RuleBase" id="RU003796"/>
    </source>
</evidence>
<dbReference type="EMBL" id="CAJVPP010000020">
    <property type="protein sequence ID" value="CAG8435339.1"/>
    <property type="molecule type" value="Genomic_DNA"/>
</dbReference>
<dbReference type="InterPro" id="IPR032198">
    <property type="entry name" value="E2F_CC-MB"/>
</dbReference>
<gene>
    <name evidence="9" type="ORF">FMOSSE_LOCUS235</name>
</gene>
<dbReference type="GO" id="GO:0000978">
    <property type="term" value="F:RNA polymerase II cis-regulatory region sequence-specific DNA binding"/>
    <property type="evidence" value="ECO:0007669"/>
    <property type="project" value="InterPro"/>
</dbReference>
<evidence type="ECO:0000256" key="7">
    <source>
        <dbReference type="SAM" id="MobiDB-lite"/>
    </source>
</evidence>
<keyword evidence="2 5" id="KW-0805">Transcription regulation</keyword>
<feature type="compositionally biased region" description="Polar residues" evidence="7">
    <location>
        <begin position="1"/>
        <end position="35"/>
    </location>
</feature>
<evidence type="ECO:0000256" key="3">
    <source>
        <dbReference type="ARBA" id="ARBA00023125"/>
    </source>
</evidence>
<dbReference type="Pfam" id="PF02319">
    <property type="entry name" value="WHD_E2F_TDP"/>
    <property type="match status" value="1"/>
</dbReference>
<proteinExistence type="inferred from homology"/>
<feature type="compositionally biased region" description="Polar residues" evidence="7">
    <location>
        <begin position="45"/>
        <end position="58"/>
    </location>
</feature>
<dbReference type="GO" id="GO:0000981">
    <property type="term" value="F:DNA-binding transcription factor activity, RNA polymerase II-specific"/>
    <property type="evidence" value="ECO:0007669"/>
    <property type="project" value="TreeGrafter"/>
</dbReference>
<dbReference type="PANTHER" id="PTHR12081:SF18">
    <property type="entry name" value="TRANSCRIPTION FACTOR E2F2-RELATED"/>
    <property type="match status" value="1"/>
</dbReference>
<evidence type="ECO:0000256" key="4">
    <source>
        <dbReference type="ARBA" id="ARBA00023163"/>
    </source>
</evidence>
<dbReference type="InterPro" id="IPR036388">
    <property type="entry name" value="WH-like_DNA-bd_sf"/>
</dbReference>
<evidence type="ECO:0000256" key="6">
    <source>
        <dbReference type="SAM" id="Coils"/>
    </source>
</evidence>
<dbReference type="SMART" id="SM01372">
    <property type="entry name" value="E2F_TDP"/>
    <property type="match status" value="1"/>
</dbReference>
<comment type="similarity">
    <text evidence="1 5">Belongs to the E2F/DP family.</text>
</comment>
<dbReference type="GO" id="GO:0090575">
    <property type="term" value="C:RNA polymerase II transcription regulator complex"/>
    <property type="evidence" value="ECO:0007669"/>
    <property type="project" value="TreeGrafter"/>
</dbReference>
<dbReference type="InterPro" id="IPR036390">
    <property type="entry name" value="WH_DNA-bd_sf"/>
</dbReference>
<keyword evidence="10" id="KW-1185">Reference proteome</keyword>
<dbReference type="Gene3D" id="1.10.10.10">
    <property type="entry name" value="Winged helix-like DNA-binding domain superfamily/Winged helix DNA-binding domain"/>
    <property type="match status" value="1"/>
</dbReference>
<accession>A0A9N8V2M0</accession>
<keyword evidence="5" id="KW-0539">Nucleus</keyword>
<dbReference type="SUPFAM" id="SSF144074">
    <property type="entry name" value="E2F-DP heterodimerization region"/>
    <property type="match status" value="1"/>
</dbReference>
<keyword evidence="4 5" id="KW-0804">Transcription</keyword>
<dbReference type="GO" id="GO:0046983">
    <property type="term" value="F:protein dimerization activity"/>
    <property type="evidence" value="ECO:0007669"/>
    <property type="project" value="InterPro"/>
</dbReference>
<evidence type="ECO:0000313" key="10">
    <source>
        <dbReference type="Proteomes" id="UP000789375"/>
    </source>
</evidence>
<keyword evidence="6" id="KW-0175">Coiled coil</keyword>
<feature type="region of interest" description="Disordered" evidence="7">
    <location>
        <begin position="1"/>
        <end position="62"/>
    </location>
</feature>
<evidence type="ECO:0000313" key="9">
    <source>
        <dbReference type="EMBL" id="CAG8435339.1"/>
    </source>
</evidence>
<dbReference type="Gene3D" id="6.10.250.540">
    <property type="match status" value="1"/>
</dbReference>
<protein>
    <submittedName>
        <fullName evidence="9">7497_t:CDS:1</fullName>
    </submittedName>
</protein>
<dbReference type="InterPro" id="IPR003316">
    <property type="entry name" value="E2F_WHTH_DNA-bd_dom"/>
</dbReference>
<dbReference type="InterPro" id="IPR015633">
    <property type="entry name" value="E2F"/>
</dbReference>